<evidence type="ECO:0000313" key="2">
    <source>
        <dbReference type="Proteomes" id="UP000814140"/>
    </source>
</evidence>
<accession>A0ACB8SU92</accession>
<gene>
    <name evidence="1" type="ORF">BV25DRAFT_1022277</name>
</gene>
<organism evidence="1 2">
    <name type="scientific">Artomyces pyxidatus</name>
    <dbReference type="NCBI Taxonomy" id="48021"/>
    <lineage>
        <taxon>Eukaryota</taxon>
        <taxon>Fungi</taxon>
        <taxon>Dikarya</taxon>
        <taxon>Basidiomycota</taxon>
        <taxon>Agaricomycotina</taxon>
        <taxon>Agaricomycetes</taxon>
        <taxon>Russulales</taxon>
        <taxon>Auriscalpiaceae</taxon>
        <taxon>Artomyces</taxon>
    </lineage>
</organism>
<dbReference type="Proteomes" id="UP000814140">
    <property type="component" value="Unassembled WGS sequence"/>
</dbReference>
<dbReference type="EMBL" id="MU277223">
    <property type="protein sequence ID" value="KAI0059777.1"/>
    <property type="molecule type" value="Genomic_DNA"/>
</dbReference>
<proteinExistence type="predicted"/>
<protein>
    <submittedName>
        <fullName evidence="1">Uncharacterized protein</fullName>
    </submittedName>
</protein>
<comment type="caution">
    <text evidence="1">The sequence shown here is derived from an EMBL/GenBank/DDBJ whole genome shotgun (WGS) entry which is preliminary data.</text>
</comment>
<reference evidence="1" key="2">
    <citation type="journal article" date="2022" name="New Phytol.">
        <title>Evolutionary transition to the ectomycorrhizal habit in the genomes of a hyperdiverse lineage of mushroom-forming fungi.</title>
        <authorList>
            <person name="Looney B."/>
            <person name="Miyauchi S."/>
            <person name="Morin E."/>
            <person name="Drula E."/>
            <person name="Courty P.E."/>
            <person name="Kohler A."/>
            <person name="Kuo A."/>
            <person name="LaButti K."/>
            <person name="Pangilinan J."/>
            <person name="Lipzen A."/>
            <person name="Riley R."/>
            <person name="Andreopoulos W."/>
            <person name="He G."/>
            <person name="Johnson J."/>
            <person name="Nolan M."/>
            <person name="Tritt A."/>
            <person name="Barry K.W."/>
            <person name="Grigoriev I.V."/>
            <person name="Nagy L.G."/>
            <person name="Hibbett D."/>
            <person name="Henrissat B."/>
            <person name="Matheny P.B."/>
            <person name="Labbe J."/>
            <person name="Martin F.M."/>
        </authorList>
    </citation>
    <scope>NUCLEOTIDE SEQUENCE</scope>
    <source>
        <strain evidence="1">HHB10654</strain>
    </source>
</reference>
<evidence type="ECO:0000313" key="1">
    <source>
        <dbReference type="EMBL" id="KAI0059777.1"/>
    </source>
</evidence>
<reference evidence="1" key="1">
    <citation type="submission" date="2021-03" db="EMBL/GenBank/DDBJ databases">
        <authorList>
            <consortium name="DOE Joint Genome Institute"/>
            <person name="Ahrendt S."/>
            <person name="Looney B.P."/>
            <person name="Miyauchi S."/>
            <person name="Morin E."/>
            <person name="Drula E."/>
            <person name="Courty P.E."/>
            <person name="Chicoki N."/>
            <person name="Fauchery L."/>
            <person name="Kohler A."/>
            <person name="Kuo A."/>
            <person name="Labutti K."/>
            <person name="Pangilinan J."/>
            <person name="Lipzen A."/>
            <person name="Riley R."/>
            <person name="Andreopoulos W."/>
            <person name="He G."/>
            <person name="Johnson J."/>
            <person name="Barry K.W."/>
            <person name="Grigoriev I.V."/>
            <person name="Nagy L."/>
            <person name="Hibbett D."/>
            <person name="Henrissat B."/>
            <person name="Matheny P.B."/>
            <person name="Labbe J."/>
            <person name="Martin F."/>
        </authorList>
    </citation>
    <scope>NUCLEOTIDE SEQUENCE</scope>
    <source>
        <strain evidence="1">HHB10654</strain>
    </source>
</reference>
<keyword evidence="2" id="KW-1185">Reference proteome</keyword>
<sequence length="515" mass="57656">MWSLLLFAYAFVVPTGGSPTARSTAPIVANITISTTLTSVSTADACTDIAICRTRYTIIWSSLFTILACVWTAVHRNVPEPERADESPSWHIVGRVLEAVKIVAAAVLVPEWVLAWAVRQRLNAHTVRKELESARHEAQENWDAKQEKLSELMRDRDEGEVVRDESMAATSSETSPLLPAEGKAQLTRSQVEKSKARQLAFDDLIVAANQQTGRSRGRWTLRHGFSVIMGGFHYYRDGEPRHPLSRWDIVALVKSGDLVPPTDEELRTWSQGDTLSKMLAIIQTLWFVIQAIARRIEDLPITQLEIMTLAYTTITVAMYAAWWDKPQNVGGPIRATVKKLPEQEKLDEWDWYEHVFYAIIGWQDDIVDLRKERRVPTFYGGGTGEDSNNGGFADILALFAALVFGAVHCAAWHYSFPSHIEKFIWHISSLAIVVIPAVMLVLLLVAAVFTSDESNLPGVLKDALPVICMLVFLLSAPIYVAARLLLLALSFSTLRSLPPEAYRAVQWTLRIPHFT</sequence>
<name>A0ACB8SU92_9AGAM</name>